<dbReference type="OrthoDB" id="1726902at2"/>
<feature type="transmembrane region" description="Helical" evidence="1">
    <location>
        <begin position="171"/>
        <end position="197"/>
    </location>
</feature>
<keyword evidence="3" id="KW-1185">Reference proteome</keyword>
<accession>A0A1M5C3A0</accession>
<name>A0A1M5C3A0_9FIRM</name>
<evidence type="ECO:0000313" key="2">
    <source>
        <dbReference type="EMBL" id="SHF49126.1"/>
    </source>
</evidence>
<proteinExistence type="predicted"/>
<dbReference type="PANTHER" id="PTHR41324">
    <property type="entry name" value="MEMBRANE PROTEIN-RELATED"/>
    <property type="match status" value="1"/>
</dbReference>
<dbReference type="Proteomes" id="UP000184196">
    <property type="component" value="Unassembled WGS sequence"/>
</dbReference>
<feature type="transmembrane region" description="Helical" evidence="1">
    <location>
        <begin position="103"/>
        <end position="127"/>
    </location>
</feature>
<feature type="transmembrane region" description="Helical" evidence="1">
    <location>
        <begin position="54"/>
        <end position="72"/>
    </location>
</feature>
<evidence type="ECO:0000256" key="1">
    <source>
        <dbReference type="SAM" id="Phobius"/>
    </source>
</evidence>
<feature type="transmembrane region" description="Helical" evidence="1">
    <location>
        <begin position="15"/>
        <end position="42"/>
    </location>
</feature>
<feature type="transmembrane region" description="Helical" evidence="1">
    <location>
        <begin position="78"/>
        <end position="96"/>
    </location>
</feature>
<dbReference type="EMBL" id="FQUW01000033">
    <property type="protein sequence ID" value="SHF49126.1"/>
    <property type="molecule type" value="Genomic_DNA"/>
</dbReference>
<gene>
    <name evidence="2" type="ORF">SAMN02745218_02403</name>
</gene>
<dbReference type="AlphaFoldDB" id="A0A1M5C3A0"/>
<protein>
    <submittedName>
        <fullName evidence="2">Uncharacterized conserved protein YybS, DUF2232 family</fullName>
    </submittedName>
</protein>
<dbReference type="InterPro" id="IPR018710">
    <property type="entry name" value="DUF2232"/>
</dbReference>
<organism evidence="2 3">
    <name type="scientific">Desulfofundulus australicus DSM 11792</name>
    <dbReference type="NCBI Taxonomy" id="1121425"/>
    <lineage>
        <taxon>Bacteria</taxon>
        <taxon>Bacillati</taxon>
        <taxon>Bacillota</taxon>
        <taxon>Clostridia</taxon>
        <taxon>Eubacteriales</taxon>
        <taxon>Peptococcaceae</taxon>
        <taxon>Desulfofundulus</taxon>
    </lineage>
</organism>
<dbReference type="Pfam" id="PF09991">
    <property type="entry name" value="DUF2232"/>
    <property type="match status" value="1"/>
</dbReference>
<evidence type="ECO:0000313" key="3">
    <source>
        <dbReference type="Proteomes" id="UP000184196"/>
    </source>
</evidence>
<keyword evidence="1" id="KW-0472">Membrane</keyword>
<keyword evidence="1" id="KW-0812">Transmembrane</keyword>
<feature type="transmembrane region" description="Helical" evidence="1">
    <location>
        <begin position="220"/>
        <end position="241"/>
    </location>
</feature>
<feature type="transmembrane region" description="Helical" evidence="1">
    <location>
        <begin position="285"/>
        <end position="311"/>
    </location>
</feature>
<sequence>MVSQWRHNNLVEGAIFASLTAVIAHLGLLVPPLFPLISVVIPLPLAVLVKKRDLVTGALALVVAAVLLLVFYGRPVTVMMLVIQLGPLGLLLGLLFKNRVRAGLAVAMATGIAVILNVITLLSGFWFLGINPLAAGSGIYGDIEQLLAFYQHQGLIEPGMEDEIRHLLQEMVQLMILLFPANLVLWSLVSTTITYYLGQVVLQRLGYGVETLPPFRQWQIPWYFVWIVITGLLLFLTGDALNKQSVAAAGKNLVYLGAFLYLVAGLSVLGFYFDRFQLSRAVRLILMVVLILYWPFTVVALTILGLVDSLLNIRQAAQHRKKGGDDR</sequence>
<feature type="transmembrane region" description="Helical" evidence="1">
    <location>
        <begin position="253"/>
        <end position="273"/>
    </location>
</feature>
<keyword evidence="1" id="KW-1133">Transmembrane helix</keyword>
<dbReference type="PANTHER" id="PTHR41324:SF1">
    <property type="entry name" value="DUF2232 DOMAIN-CONTAINING PROTEIN"/>
    <property type="match status" value="1"/>
</dbReference>
<dbReference type="RefSeq" id="WP_073166615.1">
    <property type="nucleotide sequence ID" value="NZ_FQUW01000033.1"/>
</dbReference>
<reference evidence="3" key="1">
    <citation type="submission" date="2016-11" db="EMBL/GenBank/DDBJ databases">
        <authorList>
            <person name="Varghese N."/>
            <person name="Submissions S."/>
        </authorList>
    </citation>
    <scope>NUCLEOTIDE SEQUENCE [LARGE SCALE GENOMIC DNA]</scope>
    <source>
        <strain evidence="3">DSM 11792</strain>
    </source>
</reference>